<keyword evidence="9" id="KW-0809">Transit peptide</keyword>
<dbReference type="PANTHER" id="PTHR12418">
    <property type="entry name" value="ACYL-COENZYME A THIOESTERASE THEM4"/>
    <property type="match status" value="1"/>
</dbReference>
<evidence type="ECO:0000256" key="18">
    <source>
        <dbReference type="ARBA" id="ARBA00043210"/>
    </source>
</evidence>
<evidence type="ECO:0000313" key="25">
    <source>
        <dbReference type="EMBL" id="RZO76275.1"/>
    </source>
</evidence>
<keyword evidence="6" id="KW-0053">Apoptosis</keyword>
<evidence type="ECO:0000256" key="8">
    <source>
        <dbReference type="ARBA" id="ARBA00022832"/>
    </source>
</evidence>
<evidence type="ECO:0000256" key="13">
    <source>
        <dbReference type="ARBA" id="ARBA00035852"/>
    </source>
</evidence>
<evidence type="ECO:0000256" key="5">
    <source>
        <dbReference type="ARBA" id="ARBA00022490"/>
    </source>
</evidence>
<evidence type="ECO:0000256" key="21">
    <source>
        <dbReference type="ARBA" id="ARBA00047969"/>
    </source>
</evidence>
<evidence type="ECO:0000256" key="17">
    <source>
        <dbReference type="ARBA" id="ARBA00040123"/>
    </source>
</evidence>
<comment type="catalytic activity">
    <reaction evidence="14">
        <text>(9Z)-octadecenoyl-CoA + H2O = (9Z)-octadecenoate + CoA + H(+)</text>
        <dbReference type="Rhea" id="RHEA:40139"/>
        <dbReference type="ChEBI" id="CHEBI:15377"/>
        <dbReference type="ChEBI" id="CHEBI:15378"/>
        <dbReference type="ChEBI" id="CHEBI:30823"/>
        <dbReference type="ChEBI" id="CHEBI:57287"/>
        <dbReference type="ChEBI" id="CHEBI:57387"/>
    </reaction>
    <physiologicalReaction direction="left-to-right" evidence="14">
        <dbReference type="Rhea" id="RHEA:40140"/>
    </physiologicalReaction>
</comment>
<evidence type="ECO:0000256" key="3">
    <source>
        <dbReference type="ARBA" id="ARBA00004632"/>
    </source>
</evidence>
<comment type="similarity">
    <text evidence="15">Belongs to the THEM4/THEM5 thioesterase family.</text>
</comment>
<dbReference type="InterPro" id="IPR052365">
    <property type="entry name" value="THEM4/THEM5_acyl-CoA_thioest"/>
</dbReference>
<evidence type="ECO:0000256" key="20">
    <source>
        <dbReference type="ARBA" id="ARBA00047734"/>
    </source>
</evidence>
<evidence type="ECO:0000256" key="2">
    <source>
        <dbReference type="ARBA" id="ARBA00004496"/>
    </source>
</evidence>
<keyword evidence="11" id="KW-0472">Membrane</keyword>
<keyword evidence="4" id="KW-1003">Cell membrane</keyword>
<evidence type="ECO:0000256" key="4">
    <source>
        <dbReference type="ARBA" id="ARBA00022475"/>
    </source>
</evidence>
<dbReference type="GO" id="GO:0006631">
    <property type="term" value="P:fatty acid metabolic process"/>
    <property type="evidence" value="ECO:0007669"/>
    <property type="project" value="UniProtKB-KW"/>
</dbReference>
<evidence type="ECO:0000256" key="7">
    <source>
        <dbReference type="ARBA" id="ARBA00022801"/>
    </source>
</evidence>
<gene>
    <name evidence="25" type="ORF">EVA68_04675</name>
</gene>
<reference evidence="25 26" key="1">
    <citation type="submission" date="2019-02" db="EMBL/GenBank/DDBJ databases">
        <title>Prokaryotic population dynamics and viral predation in marine succession experiment using metagenomics: the confinement effect.</title>
        <authorList>
            <person name="Haro-Moreno J.M."/>
            <person name="Rodriguez-Valera F."/>
            <person name="Lopez-Perez M."/>
        </authorList>
    </citation>
    <scope>NUCLEOTIDE SEQUENCE [LARGE SCALE GENOMIC DNA]</scope>
    <source>
        <strain evidence="25">MED-G157</strain>
    </source>
</reference>
<keyword evidence="7" id="KW-0378">Hydrolase</keyword>
<dbReference type="InterPro" id="IPR006683">
    <property type="entry name" value="Thioestr_dom"/>
</dbReference>
<evidence type="ECO:0000256" key="22">
    <source>
        <dbReference type="ARBA" id="ARBA00048074"/>
    </source>
</evidence>
<keyword evidence="8" id="KW-0276">Fatty acid metabolism</keyword>
<name>A0A520S1C7_9GAMM</name>
<evidence type="ECO:0000259" key="24">
    <source>
        <dbReference type="Pfam" id="PF03061"/>
    </source>
</evidence>
<dbReference type="EMBL" id="SHAG01000014">
    <property type="protein sequence ID" value="RZO76275.1"/>
    <property type="molecule type" value="Genomic_DNA"/>
</dbReference>
<comment type="caution">
    <text evidence="25">The sequence shown here is derived from an EMBL/GenBank/DDBJ whole genome shotgun (WGS) entry which is preliminary data.</text>
</comment>
<keyword evidence="5" id="KW-0963">Cytoplasm</keyword>
<dbReference type="InterPro" id="IPR029069">
    <property type="entry name" value="HotDog_dom_sf"/>
</dbReference>
<feature type="domain" description="Thioesterase" evidence="24">
    <location>
        <begin position="47"/>
        <end position="119"/>
    </location>
</feature>
<evidence type="ECO:0000256" key="14">
    <source>
        <dbReference type="ARBA" id="ARBA00037002"/>
    </source>
</evidence>
<comment type="catalytic activity">
    <reaction evidence="19">
        <text>octanoyl-CoA + H2O = octanoate + CoA + H(+)</text>
        <dbReference type="Rhea" id="RHEA:30143"/>
        <dbReference type="ChEBI" id="CHEBI:15377"/>
        <dbReference type="ChEBI" id="CHEBI:15378"/>
        <dbReference type="ChEBI" id="CHEBI:25646"/>
        <dbReference type="ChEBI" id="CHEBI:57287"/>
        <dbReference type="ChEBI" id="CHEBI:57386"/>
    </reaction>
    <physiologicalReaction direction="left-to-right" evidence="19">
        <dbReference type="Rhea" id="RHEA:30144"/>
    </physiologicalReaction>
</comment>
<dbReference type="Gene3D" id="3.10.129.10">
    <property type="entry name" value="Hotdog Thioesterase"/>
    <property type="match status" value="1"/>
</dbReference>
<comment type="catalytic activity">
    <reaction evidence="23">
        <text>tetradecanoyl-CoA + H2O = tetradecanoate + CoA + H(+)</text>
        <dbReference type="Rhea" id="RHEA:40119"/>
        <dbReference type="ChEBI" id="CHEBI:15377"/>
        <dbReference type="ChEBI" id="CHEBI:15378"/>
        <dbReference type="ChEBI" id="CHEBI:30807"/>
        <dbReference type="ChEBI" id="CHEBI:57287"/>
        <dbReference type="ChEBI" id="CHEBI:57385"/>
    </reaction>
    <physiologicalReaction direction="left-to-right" evidence="23">
        <dbReference type="Rhea" id="RHEA:40120"/>
    </physiologicalReaction>
</comment>
<comment type="catalytic activity">
    <reaction evidence="21">
        <text>decanoyl-CoA + H2O = decanoate + CoA + H(+)</text>
        <dbReference type="Rhea" id="RHEA:40059"/>
        <dbReference type="ChEBI" id="CHEBI:15377"/>
        <dbReference type="ChEBI" id="CHEBI:15378"/>
        <dbReference type="ChEBI" id="CHEBI:27689"/>
        <dbReference type="ChEBI" id="CHEBI:57287"/>
        <dbReference type="ChEBI" id="CHEBI:61430"/>
    </reaction>
    <physiologicalReaction direction="left-to-right" evidence="21">
        <dbReference type="Rhea" id="RHEA:40060"/>
    </physiologicalReaction>
</comment>
<evidence type="ECO:0000256" key="10">
    <source>
        <dbReference type="ARBA" id="ARBA00023098"/>
    </source>
</evidence>
<keyword evidence="10" id="KW-0443">Lipid metabolism</keyword>
<evidence type="ECO:0000256" key="6">
    <source>
        <dbReference type="ARBA" id="ARBA00022703"/>
    </source>
</evidence>
<dbReference type="SUPFAM" id="SSF54637">
    <property type="entry name" value="Thioesterase/thiol ester dehydrase-isomerase"/>
    <property type="match status" value="1"/>
</dbReference>
<dbReference type="GO" id="GO:0005737">
    <property type="term" value="C:cytoplasm"/>
    <property type="evidence" value="ECO:0007669"/>
    <property type="project" value="UniProtKB-SubCell"/>
</dbReference>
<evidence type="ECO:0000256" key="15">
    <source>
        <dbReference type="ARBA" id="ARBA00038456"/>
    </source>
</evidence>
<sequence>MNLRSDANHCFVCGPNNSIGLKLMFRMEDEICKSEFTPEEEHCGYDGVTHGGIVYSVLDDVMANWLFLRGVRAFTAACEIRYKNPLAIGTRVFLEGKCVKEKSRIALLEGKMLRKDNRQLIAETHAKFMKIFME</sequence>
<comment type="subcellular location">
    <subcellularLocation>
        <location evidence="3">Cell projection</location>
        <location evidence="3">Ruffle membrane</location>
    </subcellularLocation>
    <subcellularLocation>
        <location evidence="2">Cytoplasm</location>
    </subcellularLocation>
    <subcellularLocation>
        <location evidence="1">Membrane</location>
        <topology evidence="1">Peripheral membrane protein</topology>
    </subcellularLocation>
</comment>
<keyword evidence="12" id="KW-0966">Cell projection</keyword>
<evidence type="ECO:0000313" key="26">
    <source>
        <dbReference type="Proteomes" id="UP000316199"/>
    </source>
</evidence>
<comment type="catalytic activity">
    <reaction evidence="13">
        <text>(5Z,8Z,11Z,14Z)-eicosatetraenoyl-CoA + H2O = (5Z,8Z,11Z,14Z)-eicosatetraenoate + CoA + H(+)</text>
        <dbReference type="Rhea" id="RHEA:40151"/>
        <dbReference type="ChEBI" id="CHEBI:15377"/>
        <dbReference type="ChEBI" id="CHEBI:15378"/>
        <dbReference type="ChEBI" id="CHEBI:32395"/>
        <dbReference type="ChEBI" id="CHEBI:57287"/>
        <dbReference type="ChEBI" id="CHEBI:57368"/>
    </reaction>
    <physiologicalReaction direction="left-to-right" evidence="13">
        <dbReference type="Rhea" id="RHEA:40152"/>
    </physiologicalReaction>
</comment>
<dbReference type="AlphaFoldDB" id="A0A520S1C7"/>
<evidence type="ECO:0000256" key="16">
    <source>
        <dbReference type="ARBA" id="ARBA00038848"/>
    </source>
</evidence>
<evidence type="ECO:0000256" key="1">
    <source>
        <dbReference type="ARBA" id="ARBA00004170"/>
    </source>
</evidence>
<dbReference type="Proteomes" id="UP000316199">
    <property type="component" value="Unassembled WGS sequence"/>
</dbReference>
<dbReference type="Pfam" id="PF03061">
    <property type="entry name" value="4HBT"/>
    <property type="match status" value="1"/>
</dbReference>
<evidence type="ECO:0000256" key="11">
    <source>
        <dbReference type="ARBA" id="ARBA00023136"/>
    </source>
</evidence>
<dbReference type="CDD" id="cd03443">
    <property type="entry name" value="PaaI_thioesterase"/>
    <property type="match status" value="1"/>
</dbReference>
<organism evidence="25 26">
    <name type="scientific">OM182 bacterium</name>
    <dbReference type="NCBI Taxonomy" id="2510334"/>
    <lineage>
        <taxon>Bacteria</taxon>
        <taxon>Pseudomonadati</taxon>
        <taxon>Pseudomonadota</taxon>
        <taxon>Gammaproteobacteria</taxon>
        <taxon>OMG group</taxon>
        <taxon>OM182 clade</taxon>
    </lineage>
</organism>
<evidence type="ECO:0000256" key="12">
    <source>
        <dbReference type="ARBA" id="ARBA00023273"/>
    </source>
</evidence>
<evidence type="ECO:0000256" key="9">
    <source>
        <dbReference type="ARBA" id="ARBA00022946"/>
    </source>
</evidence>
<dbReference type="GO" id="GO:0016790">
    <property type="term" value="F:thiolester hydrolase activity"/>
    <property type="evidence" value="ECO:0007669"/>
    <property type="project" value="UniProtKB-ARBA"/>
</dbReference>
<dbReference type="PANTHER" id="PTHR12418:SF19">
    <property type="entry name" value="ACYL-COENZYME A THIOESTERASE THEM4"/>
    <property type="match status" value="1"/>
</dbReference>
<comment type="catalytic activity">
    <reaction evidence="22">
        <text>dodecanoyl-CoA + H2O = dodecanoate + CoA + H(+)</text>
        <dbReference type="Rhea" id="RHEA:30135"/>
        <dbReference type="ChEBI" id="CHEBI:15377"/>
        <dbReference type="ChEBI" id="CHEBI:15378"/>
        <dbReference type="ChEBI" id="CHEBI:18262"/>
        <dbReference type="ChEBI" id="CHEBI:57287"/>
        <dbReference type="ChEBI" id="CHEBI:57375"/>
    </reaction>
    <physiologicalReaction direction="left-to-right" evidence="22">
        <dbReference type="Rhea" id="RHEA:30136"/>
    </physiologicalReaction>
</comment>
<dbReference type="GO" id="GO:0016020">
    <property type="term" value="C:membrane"/>
    <property type="evidence" value="ECO:0007669"/>
    <property type="project" value="UniProtKB-SubCell"/>
</dbReference>
<evidence type="ECO:0000256" key="23">
    <source>
        <dbReference type="ARBA" id="ARBA00048180"/>
    </source>
</evidence>
<comment type="catalytic activity">
    <reaction evidence="20">
        <text>hexadecanoyl-CoA + H2O = hexadecanoate + CoA + H(+)</text>
        <dbReference type="Rhea" id="RHEA:16645"/>
        <dbReference type="ChEBI" id="CHEBI:7896"/>
        <dbReference type="ChEBI" id="CHEBI:15377"/>
        <dbReference type="ChEBI" id="CHEBI:15378"/>
        <dbReference type="ChEBI" id="CHEBI:57287"/>
        <dbReference type="ChEBI" id="CHEBI:57379"/>
        <dbReference type="EC" id="3.1.2.2"/>
    </reaction>
    <physiologicalReaction direction="left-to-right" evidence="20">
        <dbReference type="Rhea" id="RHEA:16646"/>
    </physiologicalReaction>
</comment>
<dbReference type="EC" id="3.1.2.2" evidence="16"/>
<protein>
    <recommendedName>
        <fullName evidence="17">Acyl-coenzyme A thioesterase THEM4</fullName>
        <ecNumber evidence="16">3.1.2.2</ecNumber>
    </recommendedName>
    <alternativeName>
        <fullName evidence="18">Thioesterase superfamily member 4</fullName>
    </alternativeName>
</protein>
<evidence type="ECO:0000256" key="19">
    <source>
        <dbReference type="ARBA" id="ARBA00047588"/>
    </source>
</evidence>
<accession>A0A520S1C7</accession>
<proteinExistence type="inferred from homology"/>